<dbReference type="SMART" id="SM00437">
    <property type="entry name" value="TOP1Ac"/>
    <property type="match status" value="1"/>
</dbReference>
<dbReference type="AlphaFoldDB" id="A0A7X3FI77"/>
<dbReference type="InterPro" id="IPR005738">
    <property type="entry name" value="TopoIII"/>
</dbReference>
<keyword evidence="8" id="KW-0460">Magnesium</keyword>
<evidence type="ECO:0000259" key="18">
    <source>
        <dbReference type="PROSITE" id="PS52039"/>
    </source>
</evidence>
<feature type="domain" description="Topo IA-type catalytic" evidence="18">
    <location>
        <begin position="153"/>
        <end position="586"/>
    </location>
</feature>
<dbReference type="PROSITE" id="PS00396">
    <property type="entry name" value="TOPO_IA_1"/>
    <property type="match status" value="1"/>
</dbReference>
<evidence type="ECO:0000256" key="9">
    <source>
        <dbReference type="ARBA" id="ARBA00023029"/>
    </source>
</evidence>
<comment type="similarity">
    <text evidence="2">Belongs to the type IA topoisomerase family.</text>
</comment>
<evidence type="ECO:0000256" key="12">
    <source>
        <dbReference type="ARBA" id="ARBA00030003"/>
    </source>
</evidence>
<dbReference type="Pfam" id="PF01131">
    <property type="entry name" value="Topoisom_bac"/>
    <property type="match status" value="1"/>
</dbReference>
<dbReference type="InterPro" id="IPR003602">
    <property type="entry name" value="Topo_IA_DNA-bd_dom"/>
</dbReference>
<dbReference type="PANTHER" id="PTHR11390">
    <property type="entry name" value="PROKARYOTIC DNA TOPOISOMERASE"/>
    <property type="match status" value="1"/>
</dbReference>
<dbReference type="InterPro" id="IPR013826">
    <property type="entry name" value="Topo_IA_cen_sub3"/>
</dbReference>
<dbReference type="Pfam" id="PF01751">
    <property type="entry name" value="Toprim"/>
    <property type="match status" value="1"/>
</dbReference>
<comment type="caution">
    <text evidence="19">The sequence shown here is derived from an EMBL/GenBank/DDBJ whole genome shotgun (WGS) entry which is preliminary data.</text>
</comment>
<evidence type="ECO:0000256" key="8">
    <source>
        <dbReference type="ARBA" id="ARBA00022842"/>
    </source>
</evidence>
<evidence type="ECO:0000256" key="3">
    <source>
        <dbReference type="ARBA" id="ARBA00012891"/>
    </source>
</evidence>
<keyword evidence="10" id="KW-0238">DNA-binding</keyword>
<dbReference type="GO" id="GO:0043597">
    <property type="term" value="C:cytoplasmic replication fork"/>
    <property type="evidence" value="ECO:0007669"/>
    <property type="project" value="TreeGrafter"/>
</dbReference>
<keyword evidence="9" id="KW-0799">Topoisomerase</keyword>
<evidence type="ECO:0000313" key="19">
    <source>
        <dbReference type="EMBL" id="MVP00200.1"/>
    </source>
</evidence>
<dbReference type="GO" id="GO:0006281">
    <property type="term" value="P:DNA repair"/>
    <property type="evidence" value="ECO:0007669"/>
    <property type="project" value="TreeGrafter"/>
</dbReference>
<dbReference type="EC" id="5.6.2.1" evidence="3"/>
<dbReference type="PROSITE" id="PS50880">
    <property type="entry name" value="TOPRIM"/>
    <property type="match status" value="1"/>
</dbReference>
<dbReference type="InterPro" id="IPR000380">
    <property type="entry name" value="Topo_IA"/>
</dbReference>
<dbReference type="Gene3D" id="2.70.20.10">
    <property type="entry name" value="Topoisomerase I, domain 3"/>
    <property type="match status" value="1"/>
</dbReference>
<dbReference type="InterPro" id="IPR023405">
    <property type="entry name" value="Topo_IA_core_domain"/>
</dbReference>
<dbReference type="InterPro" id="IPR023406">
    <property type="entry name" value="Topo_IA_AS"/>
</dbReference>
<dbReference type="OrthoDB" id="9803554at2"/>
<dbReference type="PROSITE" id="PS52039">
    <property type="entry name" value="TOPO_IA_2"/>
    <property type="match status" value="1"/>
</dbReference>
<dbReference type="Pfam" id="PF01396">
    <property type="entry name" value="Zn_ribbon_Top1"/>
    <property type="match status" value="2"/>
</dbReference>
<dbReference type="SMART" id="SM00436">
    <property type="entry name" value="TOP1Bc"/>
    <property type="match status" value="1"/>
</dbReference>
<dbReference type="EMBL" id="RHLK01000005">
    <property type="protein sequence ID" value="MVP00200.1"/>
    <property type="molecule type" value="Genomic_DNA"/>
</dbReference>
<dbReference type="InterPro" id="IPR013498">
    <property type="entry name" value="Topo_IA_Znf"/>
</dbReference>
<dbReference type="GO" id="GO:0006310">
    <property type="term" value="P:DNA recombination"/>
    <property type="evidence" value="ECO:0007669"/>
    <property type="project" value="TreeGrafter"/>
</dbReference>
<accession>A0A7X3FI77</accession>
<reference evidence="19 20" key="1">
    <citation type="journal article" date="2019" name="Microorganisms">
        <title>Paenibacillus lutrae sp. nov., A Chitinolytic Species Isolated from A River Otter in Castril Natural Park, Granada, Spain.</title>
        <authorList>
            <person name="Rodriguez M."/>
            <person name="Reina J.C."/>
            <person name="Bejar V."/>
            <person name="Llamas I."/>
        </authorList>
    </citation>
    <scope>NUCLEOTIDE SEQUENCE [LARGE SCALE GENOMIC DNA]</scope>
    <source>
        <strain evidence="19 20">N10</strain>
    </source>
</reference>
<dbReference type="Proteomes" id="UP000490800">
    <property type="component" value="Unassembled WGS sequence"/>
</dbReference>
<feature type="domain" description="Toprim" evidence="17">
    <location>
        <begin position="3"/>
        <end position="134"/>
    </location>
</feature>
<keyword evidence="5" id="KW-0677">Repeat</keyword>
<protein>
    <recommendedName>
        <fullName evidence="3">DNA topoisomerase</fullName>
        <ecNumber evidence="3">5.6.2.1</ecNumber>
    </recommendedName>
    <alternativeName>
        <fullName evidence="15">Omega-protein</fullName>
    </alternativeName>
    <alternativeName>
        <fullName evidence="14">Relaxing enzyme</fullName>
    </alternativeName>
    <alternativeName>
        <fullName evidence="12">Swivelase</fullName>
    </alternativeName>
    <alternativeName>
        <fullName evidence="13">Untwisting enzyme</fullName>
    </alternativeName>
</protein>
<evidence type="ECO:0000259" key="17">
    <source>
        <dbReference type="PROSITE" id="PS50880"/>
    </source>
</evidence>
<dbReference type="CDD" id="cd03362">
    <property type="entry name" value="TOPRIM_TopoIA_TopoIII"/>
    <property type="match status" value="1"/>
</dbReference>
<evidence type="ECO:0000256" key="16">
    <source>
        <dbReference type="SAM" id="MobiDB-lite"/>
    </source>
</evidence>
<dbReference type="InterPro" id="IPR013497">
    <property type="entry name" value="Topo_IA_cen"/>
</dbReference>
<name>A0A7X3FI77_9BACL</name>
<dbReference type="GO" id="GO:0008270">
    <property type="term" value="F:zinc ion binding"/>
    <property type="evidence" value="ECO:0007669"/>
    <property type="project" value="UniProtKB-KW"/>
</dbReference>
<proteinExistence type="inferred from homology"/>
<keyword evidence="20" id="KW-1185">Reference proteome</keyword>
<dbReference type="PRINTS" id="PR00417">
    <property type="entry name" value="PRTPISMRASEI"/>
</dbReference>
<dbReference type="GO" id="GO:0003677">
    <property type="term" value="F:DNA binding"/>
    <property type="evidence" value="ECO:0007669"/>
    <property type="project" value="UniProtKB-KW"/>
</dbReference>
<evidence type="ECO:0000256" key="4">
    <source>
        <dbReference type="ARBA" id="ARBA00022723"/>
    </source>
</evidence>
<dbReference type="InterPro" id="IPR006171">
    <property type="entry name" value="TOPRIM_dom"/>
</dbReference>
<gene>
    <name evidence="19" type="primary">topB</name>
    <name evidence="19" type="ORF">EDM21_11820</name>
</gene>
<keyword evidence="7" id="KW-0862">Zinc</keyword>
<dbReference type="RefSeq" id="WP_157335653.1">
    <property type="nucleotide sequence ID" value="NZ_RHLK01000005.1"/>
</dbReference>
<dbReference type="Gene3D" id="3.40.50.140">
    <property type="match status" value="1"/>
</dbReference>
<evidence type="ECO:0000256" key="13">
    <source>
        <dbReference type="ARBA" id="ARBA00031985"/>
    </source>
</evidence>
<dbReference type="SUPFAM" id="SSF56712">
    <property type="entry name" value="Prokaryotic type I DNA topoisomerase"/>
    <property type="match status" value="1"/>
</dbReference>
<feature type="compositionally biased region" description="Acidic residues" evidence="16">
    <location>
        <begin position="443"/>
        <end position="454"/>
    </location>
</feature>
<dbReference type="InterPro" id="IPR034144">
    <property type="entry name" value="TOPRIM_TopoIII"/>
</dbReference>
<evidence type="ECO:0000256" key="15">
    <source>
        <dbReference type="ARBA" id="ARBA00032877"/>
    </source>
</evidence>
<feature type="region of interest" description="Disordered" evidence="16">
    <location>
        <begin position="436"/>
        <end position="461"/>
    </location>
</feature>
<dbReference type="Gene3D" id="1.10.460.10">
    <property type="entry name" value="Topoisomerase I, domain 2"/>
    <property type="match status" value="1"/>
</dbReference>
<dbReference type="InterPro" id="IPR013824">
    <property type="entry name" value="Topo_IA_cen_sub1"/>
</dbReference>
<dbReference type="InterPro" id="IPR013825">
    <property type="entry name" value="Topo_IA_cen_sub2"/>
</dbReference>
<dbReference type="SMART" id="SM00493">
    <property type="entry name" value="TOPRIM"/>
    <property type="match status" value="1"/>
</dbReference>
<dbReference type="GO" id="GO:0006265">
    <property type="term" value="P:DNA topological change"/>
    <property type="evidence" value="ECO:0007669"/>
    <property type="project" value="InterPro"/>
</dbReference>
<dbReference type="PANTHER" id="PTHR11390:SF21">
    <property type="entry name" value="DNA TOPOISOMERASE 3-ALPHA"/>
    <property type="match status" value="1"/>
</dbReference>
<sequence>MSKSLVLAEKPSVAKEIARVLGCGQKHKSYFEGPKHVVTWALGHLVGLAEPEDYDTKYQKWNLEDLPIIPGRMKLKVLKETSHQYRAIADLAKRKDLSELIIATDSAREGELVARWIMEMIRWNKPYHRLWISSQTDKAIREGFANLKPGKQYDRLYESAVCRAEADWLIGLNVTRALTSRYEAQLSAGRVQTPTLAMIMDREQEIRNFRSAEYWTVQADFGAFRGTWRQRSGESRIFDRGRVDALVQQVSGKRGTVSSVKKTERTEPQPLAYDLTELQRDANRRFDFSAKHTLSVLQRLYEQHKLVTYPRTDSRHLTSDMVSTLQERVQSVAVGPYAPLAKPLLRGTLPLSRRIVDDAKVTDHHAIIPTDEYVNLSALSADERKLYDLIVRRFLALFYPAARYEVTSMILDVEGEPFHVSGRIVKELGWRGVYGSGTAADSGSEDGDDDYVDEDDRKASQQELPELAAGDRIEAVRCRIGSHRTQPPKRHTEATLLTQMEKHHLGTPATRAEIIEKLVSSDTIERESGALHPTGKGTQLIELVAKELRSPELTAKWEQELEDIARGRGKTETFIGGIREMTKQLVQGVRSNEAEYKPHNLTNSRCPECGERLMERKSKRGKMLVCANRECEYRRSAEKQLTNRRCPQCHKKMEMKTGKAGKYVQCLPCNVVEVLGESTGRVAKHQQQKLVKQYSKQENLGSSLGDALKAALSRQDGEN</sequence>
<evidence type="ECO:0000256" key="7">
    <source>
        <dbReference type="ARBA" id="ARBA00022833"/>
    </source>
</evidence>
<keyword evidence="6" id="KW-0863">Zinc-finger</keyword>
<evidence type="ECO:0000313" key="20">
    <source>
        <dbReference type="Proteomes" id="UP000490800"/>
    </source>
</evidence>
<dbReference type="CDD" id="cd00186">
    <property type="entry name" value="TOP1Ac"/>
    <property type="match status" value="1"/>
</dbReference>
<dbReference type="InterPro" id="IPR003601">
    <property type="entry name" value="Topo_IA_2"/>
</dbReference>
<keyword evidence="11 19" id="KW-0413">Isomerase</keyword>
<evidence type="ECO:0000256" key="11">
    <source>
        <dbReference type="ARBA" id="ARBA00023235"/>
    </source>
</evidence>
<dbReference type="GO" id="GO:0003917">
    <property type="term" value="F:DNA topoisomerase type I (single strand cut, ATP-independent) activity"/>
    <property type="evidence" value="ECO:0007669"/>
    <property type="project" value="UniProtKB-EC"/>
</dbReference>
<keyword evidence="4" id="KW-0479">Metal-binding</keyword>
<dbReference type="Gene3D" id="1.10.290.10">
    <property type="entry name" value="Topoisomerase I, domain 4"/>
    <property type="match status" value="1"/>
</dbReference>
<evidence type="ECO:0000256" key="1">
    <source>
        <dbReference type="ARBA" id="ARBA00000213"/>
    </source>
</evidence>
<evidence type="ECO:0000256" key="5">
    <source>
        <dbReference type="ARBA" id="ARBA00022737"/>
    </source>
</evidence>
<dbReference type="NCBIfam" id="NF005829">
    <property type="entry name" value="PRK07726.1"/>
    <property type="match status" value="1"/>
</dbReference>
<organism evidence="19 20">
    <name type="scientific">Paenibacillus lutrae</name>
    <dbReference type="NCBI Taxonomy" id="2078573"/>
    <lineage>
        <taxon>Bacteria</taxon>
        <taxon>Bacillati</taxon>
        <taxon>Bacillota</taxon>
        <taxon>Bacilli</taxon>
        <taxon>Bacillales</taxon>
        <taxon>Paenibacillaceae</taxon>
        <taxon>Paenibacillus</taxon>
    </lineage>
</organism>
<evidence type="ECO:0000256" key="14">
    <source>
        <dbReference type="ARBA" id="ARBA00032235"/>
    </source>
</evidence>
<comment type="catalytic activity">
    <reaction evidence="1">
        <text>ATP-independent breakage of single-stranded DNA, followed by passage and rejoining.</text>
        <dbReference type="EC" id="5.6.2.1"/>
    </reaction>
</comment>
<evidence type="ECO:0000256" key="2">
    <source>
        <dbReference type="ARBA" id="ARBA00009446"/>
    </source>
</evidence>
<evidence type="ECO:0000256" key="10">
    <source>
        <dbReference type="ARBA" id="ARBA00023125"/>
    </source>
</evidence>
<evidence type="ECO:0000256" key="6">
    <source>
        <dbReference type="ARBA" id="ARBA00022771"/>
    </source>
</evidence>
<dbReference type="NCBIfam" id="TIGR01056">
    <property type="entry name" value="topB"/>
    <property type="match status" value="1"/>
</dbReference>